<dbReference type="Proteomes" id="UP000035100">
    <property type="component" value="Unassembled WGS sequence"/>
</dbReference>
<dbReference type="AlphaFoldDB" id="A0A0D0PZI8"/>
<feature type="transmembrane region" description="Helical" evidence="7">
    <location>
        <begin position="51"/>
        <end position="77"/>
    </location>
</feature>
<dbReference type="EMBL" id="AONG01000020">
    <property type="protein sequence ID" value="KIQ67764.1"/>
    <property type="molecule type" value="Genomic_DNA"/>
</dbReference>
<feature type="transmembrane region" description="Helical" evidence="7">
    <location>
        <begin position="327"/>
        <end position="351"/>
    </location>
</feature>
<evidence type="ECO:0000256" key="5">
    <source>
        <dbReference type="ARBA" id="ARBA00022989"/>
    </source>
</evidence>
<proteinExistence type="inferred from homology"/>
<organism evidence="8 9">
    <name type="scientific">Wenxinia marina DSM 24838</name>
    <dbReference type="NCBI Taxonomy" id="1123501"/>
    <lineage>
        <taxon>Bacteria</taxon>
        <taxon>Pseudomonadati</taxon>
        <taxon>Pseudomonadota</taxon>
        <taxon>Alphaproteobacteria</taxon>
        <taxon>Rhodobacterales</taxon>
        <taxon>Roseobacteraceae</taxon>
        <taxon>Wenxinia</taxon>
    </lineage>
</organism>
<reference evidence="8 9" key="1">
    <citation type="submission" date="2013-01" db="EMBL/GenBank/DDBJ databases">
        <authorList>
            <person name="Fiebig A."/>
            <person name="Goeker M."/>
            <person name="Klenk H.-P.P."/>
        </authorList>
    </citation>
    <scope>NUCLEOTIDE SEQUENCE [LARGE SCALE GENOMIC DNA]</scope>
    <source>
        <strain evidence="8 9">DSM 24838</strain>
    </source>
</reference>
<sequence length="487" mass="51296">MEIGIESGSRRGSVGRRSGFALFAIVARSLQQVSTLVVTLLAARFLGPVDYGVYSLAVVFVLLVQTLTYTGFYHFIVTSRAPDEDVLSTSFWMLTGMATLAALLLVVLARPISSLFGAAELQPVLALLALAQPFAAIGAWYSAGLLRRQQVTLQFGILFCQNLAALVGGVVLLWLWQSLWALVAFRYIRVASGLALCVVLSPLRPRLRFDRALARSATGFSMGLYGARLLTFLSRYAGDLLLGLSFSTAEAGLYRFGTRAATGATDIVSQPMSAFALTQLGAAARRDRDPSVVMERFCGSITLLIGGVSATIVLLGDDLVAVLFDPAYLAALTVTCAMAVRAVLLVVPSLLEPALAAAGRTGQVLVFDLASTAALVAAVFAAAPFGLAALAWTQAAVTAGVAVAAMLTIRKFNGIPLRRMVRPTLLAGALVLGYAAALLLVADVLEYVAPSRIWSLGLALCAALLLGILTLFLGARLRVFSLGVFSG</sequence>
<feature type="transmembrane region" description="Helical" evidence="7">
    <location>
        <begin position="453"/>
        <end position="473"/>
    </location>
</feature>
<evidence type="ECO:0000256" key="1">
    <source>
        <dbReference type="ARBA" id="ARBA00004651"/>
    </source>
</evidence>
<evidence type="ECO:0000313" key="9">
    <source>
        <dbReference type="Proteomes" id="UP000035100"/>
    </source>
</evidence>
<dbReference type="PATRIC" id="fig|1123501.6.peg.3850"/>
<feature type="transmembrane region" description="Helical" evidence="7">
    <location>
        <begin position="124"/>
        <end position="143"/>
    </location>
</feature>
<dbReference type="GO" id="GO:0005886">
    <property type="term" value="C:plasma membrane"/>
    <property type="evidence" value="ECO:0007669"/>
    <property type="project" value="UniProtKB-SubCell"/>
</dbReference>
<dbReference type="Pfam" id="PF13440">
    <property type="entry name" value="Polysacc_synt_3"/>
    <property type="match status" value="1"/>
</dbReference>
<feature type="transmembrane region" description="Helical" evidence="7">
    <location>
        <begin position="363"/>
        <end position="383"/>
    </location>
</feature>
<evidence type="ECO:0000313" key="8">
    <source>
        <dbReference type="EMBL" id="KIQ67764.1"/>
    </source>
</evidence>
<feature type="transmembrane region" description="Helical" evidence="7">
    <location>
        <begin position="182"/>
        <end position="203"/>
    </location>
</feature>
<comment type="subcellular location">
    <subcellularLocation>
        <location evidence="1">Cell membrane</location>
        <topology evidence="1">Multi-pass membrane protein</topology>
    </subcellularLocation>
</comment>
<name>A0A0D0PZI8_9RHOB</name>
<keyword evidence="5 7" id="KW-1133">Transmembrane helix</keyword>
<keyword evidence="4 7" id="KW-0812">Transmembrane</keyword>
<dbReference type="eggNOG" id="COG2244">
    <property type="taxonomic scope" value="Bacteria"/>
</dbReference>
<keyword evidence="6 7" id="KW-0472">Membrane</keyword>
<accession>A0A0D0PZI8</accession>
<dbReference type="RefSeq" id="WP_018302408.1">
    <property type="nucleotide sequence ID" value="NZ_KB902284.1"/>
</dbReference>
<feature type="transmembrane region" description="Helical" evidence="7">
    <location>
        <begin position="297"/>
        <end position="315"/>
    </location>
</feature>
<comment type="similarity">
    <text evidence="2">Belongs to the polysaccharide synthase family.</text>
</comment>
<evidence type="ECO:0000256" key="2">
    <source>
        <dbReference type="ARBA" id="ARBA00007430"/>
    </source>
</evidence>
<feature type="transmembrane region" description="Helical" evidence="7">
    <location>
        <begin position="421"/>
        <end position="441"/>
    </location>
</feature>
<dbReference type="InterPro" id="IPR050833">
    <property type="entry name" value="Poly_Biosynth_Transport"/>
</dbReference>
<feature type="transmembrane region" description="Helical" evidence="7">
    <location>
        <begin position="89"/>
        <end position="112"/>
    </location>
</feature>
<evidence type="ECO:0000256" key="3">
    <source>
        <dbReference type="ARBA" id="ARBA00022475"/>
    </source>
</evidence>
<protein>
    <submittedName>
        <fullName evidence="8">Membrane protein involved in the export of O-antigen and teichoic acid</fullName>
    </submittedName>
</protein>
<dbReference type="PANTHER" id="PTHR30250:SF10">
    <property type="entry name" value="LIPOPOLYSACCHARIDE BIOSYNTHESIS PROTEIN WZXC"/>
    <property type="match status" value="1"/>
</dbReference>
<keyword evidence="3" id="KW-1003">Cell membrane</keyword>
<feature type="transmembrane region" description="Helical" evidence="7">
    <location>
        <begin position="155"/>
        <end position="176"/>
    </location>
</feature>
<evidence type="ECO:0000256" key="4">
    <source>
        <dbReference type="ARBA" id="ARBA00022692"/>
    </source>
</evidence>
<gene>
    <name evidence="8" type="ORF">Wenmar_03724</name>
</gene>
<keyword evidence="9" id="KW-1185">Reference proteome</keyword>
<comment type="caution">
    <text evidence="8">The sequence shown here is derived from an EMBL/GenBank/DDBJ whole genome shotgun (WGS) entry which is preliminary data.</text>
</comment>
<feature type="transmembrane region" description="Helical" evidence="7">
    <location>
        <begin position="20"/>
        <end position="45"/>
    </location>
</feature>
<feature type="transmembrane region" description="Helical" evidence="7">
    <location>
        <begin position="389"/>
        <end position="409"/>
    </location>
</feature>
<dbReference type="PANTHER" id="PTHR30250">
    <property type="entry name" value="PST FAMILY PREDICTED COLANIC ACID TRANSPORTER"/>
    <property type="match status" value="1"/>
</dbReference>
<evidence type="ECO:0000256" key="7">
    <source>
        <dbReference type="SAM" id="Phobius"/>
    </source>
</evidence>
<evidence type="ECO:0000256" key="6">
    <source>
        <dbReference type="ARBA" id="ARBA00023136"/>
    </source>
</evidence>
<dbReference type="OrthoDB" id="7494690at2"/>
<dbReference type="STRING" id="1123501.Wenmar_03724"/>